<name>A0A2N7QA55_9BACT</name>
<evidence type="ECO:0000313" key="8">
    <source>
        <dbReference type="EMBL" id="PMP95234.1"/>
    </source>
</evidence>
<keyword evidence="2" id="KW-0229">DNA integration</keyword>
<dbReference type="Pfam" id="PF13102">
    <property type="entry name" value="Phage_int_SAM_5"/>
    <property type="match status" value="1"/>
</dbReference>
<comment type="similarity">
    <text evidence="1">Belongs to the 'phage' integrase family.</text>
</comment>
<dbReference type="Proteomes" id="UP000235619">
    <property type="component" value="Unassembled WGS sequence"/>
</dbReference>
<dbReference type="InterPro" id="IPR025269">
    <property type="entry name" value="SAM-like_dom"/>
</dbReference>
<dbReference type="PROSITE" id="PS51898">
    <property type="entry name" value="TYR_RECOMBINASE"/>
    <property type="match status" value="1"/>
</dbReference>
<keyword evidence="4" id="KW-0233">DNA recombination</keyword>
<feature type="domain" description="Tyr recombinase" evidence="6">
    <location>
        <begin position="212"/>
        <end position="344"/>
    </location>
</feature>
<dbReference type="SUPFAM" id="SSF56349">
    <property type="entry name" value="DNA breaking-rejoining enzymes"/>
    <property type="match status" value="1"/>
</dbReference>
<dbReference type="CDD" id="cd00796">
    <property type="entry name" value="INT_Rci_Hp1_C"/>
    <property type="match status" value="1"/>
</dbReference>
<dbReference type="InterPro" id="IPR050808">
    <property type="entry name" value="Phage_Integrase"/>
</dbReference>
<dbReference type="GO" id="GO:0006310">
    <property type="term" value="P:DNA recombination"/>
    <property type="evidence" value="ECO:0007669"/>
    <property type="project" value="UniProtKB-KW"/>
</dbReference>
<evidence type="ECO:0000256" key="3">
    <source>
        <dbReference type="ARBA" id="ARBA00023125"/>
    </source>
</evidence>
<evidence type="ECO:0000256" key="5">
    <source>
        <dbReference type="PROSITE-ProRule" id="PRU01248"/>
    </source>
</evidence>
<evidence type="ECO:0000256" key="4">
    <source>
        <dbReference type="ARBA" id="ARBA00023172"/>
    </source>
</evidence>
<reference evidence="8 9" key="1">
    <citation type="submission" date="2018-01" db="EMBL/GenBank/DDBJ databases">
        <title>Metagenomic assembled genomes from two thermal pools in the Uzon Caldera, Kamchatka, Russia.</title>
        <authorList>
            <person name="Wilkins L."/>
            <person name="Ettinger C."/>
        </authorList>
    </citation>
    <scope>NUCLEOTIDE SEQUENCE [LARGE SCALE GENOMIC DNA]</scope>
    <source>
        <strain evidence="8">ARK-04</strain>
    </source>
</reference>
<accession>A0A2N7QA55</accession>
<dbReference type="InterPro" id="IPR044068">
    <property type="entry name" value="CB"/>
</dbReference>
<dbReference type="PANTHER" id="PTHR30629">
    <property type="entry name" value="PROPHAGE INTEGRASE"/>
    <property type="match status" value="1"/>
</dbReference>
<evidence type="ECO:0008006" key="10">
    <source>
        <dbReference type="Google" id="ProtNLM"/>
    </source>
</evidence>
<organism evidence="8 9">
    <name type="scientific">Thermodesulfobacterium geofontis</name>
    <dbReference type="NCBI Taxonomy" id="1295609"/>
    <lineage>
        <taxon>Bacteria</taxon>
        <taxon>Pseudomonadati</taxon>
        <taxon>Thermodesulfobacteriota</taxon>
        <taxon>Thermodesulfobacteria</taxon>
        <taxon>Thermodesulfobacteriales</taxon>
        <taxon>Thermodesulfobacteriaceae</taxon>
        <taxon>Thermodesulfobacterium</taxon>
    </lineage>
</organism>
<evidence type="ECO:0000313" key="9">
    <source>
        <dbReference type="Proteomes" id="UP000235619"/>
    </source>
</evidence>
<evidence type="ECO:0000259" key="7">
    <source>
        <dbReference type="PROSITE" id="PS51900"/>
    </source>
</evidence>
<dbReference type="PROSITE" id="PS51900">
    <property type="entry name" value="CB"/>
    <property type="match status" value="1"/>
</dbReference>
<protein>
    <recommendedName>
        <fullName evidence="10">Site-specific integrase</fullName>
    </recommendedName>
</protein>
<evidence type="ECO:0000259" key="6">
    <source>
        <dbReference type="PROSITE" id="PS51898"/>
    </source>
</evidence>
<dbReference type="InterPro" id="IPR011010">
    <property type="entry name" value="DNA_brk_join_enz"/>
</dbReference>
<gene>
    <name evidence="8" type="ORF">C0169_05570</name>
</gene>
<feature type="non-terminal residue" evidence="8">
    <location>
        <position position="344"/>
    </location>
</feature>
<feature type="domain" description="Core-binding (CB)" evidence="7">
    <location>
        <begin position="107"/>
        <end position="189"/>
    </location>
</feature>
<dbReference type="InterPro" id="IPR002104">
    <property type="entry name" value="Integrase_catalytic"/>
</dbReference>
<keyword evidence="3 5" id="KW-0238">DNA-binding</keyword>
<proteinExistence type="inferred from homology"/>
<dbReference type="AlphaFoldDB" id="A0A2N7QA55"/>
<sequence length="344" mass="40947">MKYKNIPDLYLIKGKIVFRKHITVNGKSFNIWKTLGNPEDFSENELIKIVTKLRKKVYEKILKFRDVKKVEKNSVEGVVKAILQEEAGKTVKHKLKFESEPIFTKEPTFGEILEKFFSWYKAVRKKSTYKAELKRSRNLIRFFGKNFPFLRIGTKEIEEYRIYRINQGTSKSTINKDLRLLSTVINRAVEFEWIPEHKLYRKPLLFREVKNERVRYLSKEEEERLLQVLDSGKNKILKNVVLLSLHTGMRLGEVLNLKWENVDFKNKVLVLFPDQTKNKKRHVIPLNKIAYKALKEQETMKLLKCPYVFHRNGRKIKSIKDGFKNALKKAGIEDFRFHDLRHTF</sequence>
<dbReference type="PANTHER" id="PTHR30629:SF2">
    <property type="entry name" value="PROPHAGE INTEGRASE INTS-RELATED"/>
    <property type="match status" value="1"/>
</dbReference>
<dbReference type="Gene3D" id="1.10.150.130">
    <property type="match status" value="1"/>
</dbReference>
<dbReference type="InterPro" id="IPR010998">
    <property type="entry name" value="Integrase_recombinase_N"/>
</dbReference>
<dbReference type="GO" id="GO:0003677">
    <property type="term" value="F:DNA binding"/>
    <property type="evidence" value="ECO:0007669"/>
    <property type="project" value="UniProtKB-UniRule"/>
</dbReference>
<dbReference type="Gene3D" id="1.10.443.10">
    <property type="entry name" value="Intergrase catalytic core"/>
    <property type="match status" value="1"/>
</dbReference>
<dbReference type="GO" id="GO:0015074">
    <property type="term" value="P:DNA integration"/>
    <property type="evidence" value="ECO:0007669"/>
    <property type="project" value="UniProtKB-KW"/>
</dbReference>
<evidence type="ECO:0000256" key="2">
    <source>
        <dbReference type="ARBA" id="ARBA00022908"/>
    </source>
</evidence>
<dbReference type="InterPro" id="IPR013762">
    <property type="entry name" value="Integrase-like_cat_sf"/>
</dbReference>
<dbReference type="Pfam" id="PF00589">
    <property type="entry name" value="Phage_integrase"/>
    <property type="match status" value="1"/>
</dbReference>
<dbReference type="EMBL" id="PNJD01000343">
    <property type="protein sequence ID" value="PMP95234.1"/>
    <property type="molecule type" value="Genomic_DNA"/>
</dbReference>
<comment type="caution">
    <text evidence="8">The sequence shown here is derived from an EMBL/GenBank/DDBJ whole genome shotgun (WGS) entry which is preliminary data.</text>
</comment>
<evidence type="ECO:0000256" key="1">
    <source>
        <dbReference type="ARBA" id="ARBA00008857"/>
    </source>
</evidence>